<evidence type="ECO:0000313" key="2">
    <source>
        <dbReference type="Proteomes" id="UP001150603"/>
    </source>
</evidence>
<evidence type="ECO:0000313" key="1">
    <source>
        <dbReference type="EMBL" id="KAJ1929585.1"/>
    </source>
</evidence>
<keyword evidence="2" id="KW-1185">Reference proteome</keyword>
<reference evidence="1" key="1">
    <citation type="submission" date="2022-07" db="EMBL/GenBank/DDBJ databases">
        <title>Phylogenomic reconstructions and comparative analyses of Kickxellomycotina fungi.</title>
        <authorList>
            <person name="Reynolds N.K."/>
            <person name="Stajich J.E."/>
            <person name="Barry K."/>
            <person name="Grigoriev I.V."/>
            <person name="Crous P."/>
            <person name="Smith M.E."/>
        </authorList>
    </citation>
    <scope>NUCLEOTIDE SEQUENCE</scope>
    <source>
        <strain evidence="1">NRRL 5244</strain>
    </source>
</reference>
<dbReference type="Proteomes" id="UP001150603">
    <property type="component" value="Unassembled WGS sequence"/>
</dbReference>
<feature type="non-terminal residue" evidence="1">
    <location>
        <position position="103"/>
    </location>
</feature>
<dbReference type="EMBL" id="JANBPW010006495">
    <property type="protein sequence ID" value="KAJ1929585.1"/>
    <property type="molecule type" value="Genomic_DNA"/>
</dbReference>
<comment type="caution">
    <text evidence="1">The sequence shown here is derived from an EMBL/GenBank/DDBJ whole genome shotgun (WGS) entry which is preliminary data.</text>
</comment>
<accession>A0ACC1IY91</accession>
<protein>
    <submittedName>
        <fullName evidence="1">Uncharacterized protein</fullName>
    </submittedName>
</protein>
<name>A0ACC1IY91_9FUNG</name>
<gene>
    <name evidence="1" type="ORF">FBU59_007031</name>
</gene>
<organism evidence="1 2">
    <name type="scientific">Linderina macrospora</name>
    <dbReference type="NCBI Taxonomy" id="4868"/>
    <lineage>
        <taxon>Eukaryota</taxon>
        <taxon>Fungi</taxon>
        <taxon>Fungi incertae sedis</taxon>
        <taxon>Zoopagomycota</taxon>
        <taxon>Kickxellomycotina</taxon>
        <taxon>Kickxellomycetes</taxon>
        <taxon>Kickxellales</taxon>
        <taxon>Kickxellaceae</taxon>
        <taxon>Linderina</taxon>
    </lineage>
</organism>
<proteinExistence type="predicted"/>
<sequence>MLFNFKTAAIAAVAALATVTLAAGSGSVVDLTPKNFKQVVDGSRDVLVKFYAPWCGHCKNMAEDYEKLAEGYGHASDIVIAEVNADEHRDLGTQFAVQGFPTL</sequence>